<evidence type="ECO:0000313" key="1">
    <source>
        <dbReference type="EMBL" id="GAI34128.1"/>
    </source>
</evidence>
<accession>X1MS46</accession>
<organism evidence="1">
    <name type="scientific">marine sediment metagenome</name>
    <dbReference type="NCBI Taxonomy" id="412755"/>
    <lineage>
        <taxon>unclassified sequences</taxon>
        <taxon>metagenomes</taxon>
        <taxon>ecological metagenomes</taxon>
    </lineage>
</organism>
<sequence>MELEKEYLAGLLSEIHELNVNIIALANSIDNLKKYMVDVKNRVVWVQQNLGLRRMPSK</sequence>
<comment type="caution">
    <text evidence="1">The sequence shown here is derived from an EMBL/GenBank/DDBJ whole genome shotgun (WGS) entry which is preliminary data.</text>
</comment>
<proteinExistence type="predicted"/>
<dbReference type="EMBL" id="BARV01028465">
    <property type="protein sequence ID" value="GAI34128.1"/>
    <property type="molecule type" value="Genomic_DNA"/>
</dbReference>
<name>X1MS46_9ZZZZ</name>
<reference evidence="1" key="1">
    <citation type="journal article" date="2014" name="Front. Microbiol.">
        <title>High frequency of phylogenetically diverse reductive dehalogenase-homologous genes in deep subseafloor sedimentary metagenomes.</title>
        <authorList>
            <person name="Kawai M."/>
            <person name="Futagami T."/>
            <person name="Toyoda A."/>
            <person name="Takaki Y."/>
            <person name="Nishi S."/>
            <person name="Hori S."/>
            <person name="Arai W."/>
            <person name="Tsubouchi T."/>
            <person name="Morono Y."/>
            <person name="Uchiyama I."/>
            <person name="Ito T."/>
            <person name="Fujiyama A."/>
            <person name="Inagaki F."/>
            <person name="Takami H."/>
        </authorList>
    </citation>
    <scope>NUCLEOTIDE SEQUENCE</scope>
    <source>
        <strain evidence="1">Expedition CK06-06</strain>
    </source>
</reference>
<dbReference type="AlphaFoldDB" id="X1MS46"/>
<gene>
    <name evidence="1" type="ORF">S06H3_45557</name>
</gene>
<protein>
    <submittedName>
        <fullName evidence="1">Uncharacterized protein</fullName>
    </submittedName>
</protein>